<dbReference type="SUPFAM" id="SSF55811">
    <property type="entry name" value="Nudix"/>
    <property type="match status" value="1"/>
</dbReference>
<dbReference type="PANTHER" id="PTHR43736">
    <property type="entry name" value="ADP-RIBOSE PYROPHOSPHATASE"/>
    <property type="match status" value="1"/>
</dbReference>
<dbReference type="OrthoDB" id="9804442at2"/>
<comment type="caution">
    <text evidence="5">The sequence shown here is derived from an EMBL/GenBank/DDBJ whole genome shotgun (WGS) entry which is preliminary data.</text>
</comment>
<dbReference type="RefSeq" id="WP_132875513.1">
    <property type="nucleotide sequence ID" value="NZ_SLXQ01000001.1"/>
</dbReference>
<protein>
    <submittedName>
        <fullName evidence="5">8-oxo-dGTP diphosphatase</fullName>
    </submittedName>
</protein>
<proteinExistence type="inferred from homology"/>
<evidence type="ECO:0000256" key="2">
    <source>
        <dbReference type="ARBA" id="ARBA00022801"/>
    </source>
</evidence>
<dbReference type="Gene3D" id="3.90.79.10">
    <property type="entry name" value="Nucleoside Triphosphate Pyrophosphohydrolase"/>
    <property type="match status" value="1"/>
</dbReference>
<dbReference type="EMBL" id="SLXQ01000001">
    <property type="protein sequence ID" value="TCP56984.1"/>
    <property type="molecule type" value="Genomic_DNA"/>
</dbReference>
<evidence type="ECO:0000256" key="1">
    <source>
        <dbReference type="ARBA" id="ARBA00005582"/>
    </source>
</evidence>
<dbReference type="AlphaFoldDB" id="A0A4R2R4X7"/>
<dbReference type="InterPro" id="IPR020084">
    <property type="entry name" value="NUDIX_hydrolase_CS"/>
</dbReference>
<dbReference type="PANTHER" id="PTHR43736:SF4">
    <property type="entry name" value="SLR1690 PROTEIN"/>
    <property type="match status" value="1"/>
</dbReference>
<dbReference type="InterPro" id="IPR015797">
    <property type="entry name" value="NUDIX_hydrolase-like_dom_sf"/>
</dbReference>
<dbReference type="InterPro" id="IPR020476">
    <property type="entry name" value="Nudix_hydrolase"/>
</dbReference>
<dbReference type="Pfam" id="PF00293">
    <property type="entry name" value="NUDIX"/>
    <property type="match status" value="1"/>
</dbReference>
<comment type="similarity">
    <text evidence="1 3">Belongs to the Nudix hydrolase family.</text>
</comment>
<dbReference type="PROSITE" id="PS51462">
    <property type="entry name" value="NUDIX"/>
    <property type="match status" value="1"/>
</dbReference>
<dbReference type="GO" id="GO:0016787">
    <property type="term" value="F:hydrolase activity"/>
    <property type="evidence" value="ECO:0007669"/>
    <property type="project" value="UniProtKB-KW"/>
</dbReference>
<evidence type="ECO:0000259" key="4">
    <source>
        <dbReference type="PROSITE" id="PS51462"/>
    </source>
</evidence>
<dbReference type="Proteomes" id="UP000294911">
    <property type="component" value="Unassembled WGS sequence"/>
</dbReference>
<dbReference type="PRINTS" id="PR00502">
    <property type="entry name" value="NUDIXFAMILY"/>
</dbReference>
<keyword evidence="6" id="KW-1185">Reference proteome</keyword>
<evidence type="ECO:0000313" key="5">
    <source>
        <dbReference type="EMBL" id="TCP56984.1"/>
    </source>
</evidence>
<dbReference type="PROSITE" id="PS00893">
    <property type="entry name" value="NUDIX_BOX"/>
    <property type="match status" value="1"/>
</dbReference>
<organism evidence="5 6">
    <name type="scientific">Tamaricihabitans halophyticus</name>
    <dbReference type="NCBI Taxonomy" id="1262583"/>
    <lineage>
        <taxon>Bacteria</taxon>
        <taxon>Bacillati</taxon>
        <taxon>Actinomycetota</taxon>
        <taxon>Actinomycetes</taxon>
        <taxon>Pseudonocardiales</taxon>
        <taxon>Pseudonocardiaceae</taxon>
        <taxon>Tamaricihabitans</taxon>
    </lineage>
</organism>
<sequence>MDEPTTAVTADVVVFAVRPQDQTTHVLLVQRDGDPFAGCWALPGGFKENGESPATAAARELAEETGLTDVDLMQVGAYGDPGRDPRGDVVTIAYTTVLDGMPAPTAGDDAQAAQWVAIDTAVNPNAVAFDHHHIIRDAYYRAACQLVALGA</sequence>
<reference evidence="5 6" key="1">
    <citation type="submission" date="2019-03" db="EMBL/GenBank/DDBJ databases">
        <title>Genomic Encyclopedia of Type Strains, Phase IV (KMG-IV): sequencing the most valuable type-strain genomes for metagenomic binning, comparative biology and taxonomic classification.</title>
        <authorList>
            <person name="Goeker M."/>
        </authorList>
    </citation>
    <scope>NUCLEOTIDE SEQUENCE [LARGE SCALE GENOMIC DNA]</scope>
    <source>
        <strain evidence="5 6">DSM 45765</strain>
    </source>
</reference>
<gene>
    <name evidence="5" type="ORF">EV191_101934</name>
</gene>
<dbReference type="InterPro" id="IPR000086">
    <property type="entry name" value="NUDIX_hydrolase_dom"/>
</dbReference>
<keyword evidence="2 3" id="KW-0378">Hydrolase</keyword>
<evidence type="ECO:0000256" key="3">
    <source>
        <dbReference type="RuleBase" id="RU003476"/>
    </source>
</evidence>
<feature type="domain" description="Nudix hydrolase" evidence="4">
    <location>
        <begin position="7"/>
        <end position="139"/>
    </location>
</feature>
<name>A0A4R2R4X7_9PSEU</name>
<dbReference type="CDD" id="cd18873">
    <property type="entry name" value="NUDIX_NadM_like"/>
    <property type="match status" value="1"/>
</dbReference>
<evidence type="ECO:0000313" key="6">
    <source>
        <dbReference type="Proteomes" id="UP000294911"/>
    </source>
</evidence>
<accession>A0A4R2R4X7</accession>